<accession>A0A942V0X4</accession>
<dbReference type="Proteomes" id="UP000724672">
    <property type="component" value="Unassembled WGS sequence"/>
</dbReference>
<reference evidence="1" key="1">
    <citation type="submission" date="2019-12" db="EMBL/GenBank/DDBJ databases">
        <title>Clostridiaceae gen. nov. sp. nov., isolated from sediment in Xinjiang, China.</title>
        <authorList>
            <person name="Zhang R."/>
        </authorList>
    </citation>
    <scope>NUCLEOTIDE SEQUENCE</scope>
    <source>
        <strain evidence="1">D2Q-11</strain>
    </source>
</reference>
<dbReference type="PANTHER" id="PTHR39185:SF1">
    <property type="entry name" value="SWARMING MOTILITY PROTEIN SWRD"/>
    <property type="match status" value="1"/>
</dbReference>
<dbReference type="Pfam" id="PF06289">
    <property type="entry name" value="FlbD"/>
    <property type="match status" value="1"/>
</dbReference>
<keyword evidence="1" id="KW-0969">Cilium</keyword>
<protein>
    <submittedName>
        <fullName evidence="1">Flagellar FlbD family protein</fullName>
    </submittedName>
</protein>
<evidence type="ECO:0000313" key="1">
    <source>
        <dbReference type="EMBL" id="MBS4539851.1"/>
    </source>
</evidence>
<sequence>MIELNRLNGERIYLNLELIELIEETPNTVIRMTNGNKYIVIEKGEEIIDKIINFRKQVKNIF</sequence>
<dbReference type="EMBL" id="WSFT01000053">
    <property type="protein sequence ID" value="MBS4539851.1"/>
    <property type="molecule type" value="Genomic_DNA"/>
</dbReference>
<organism evidence="1 2">
    <name type="scientific">Anaeromonas frigoriresistens</name>
    <dbReference type="NCBI Taxonomy" id="2683708"/>
    <lineage>
        <taxon>Bacteria</taxon>
        <taxon>Bacillati</taxon>
        <taxon>Bacillota</taxon>
        <taxon>Tissierellia</taxon>
        <taxon>Tissierellales</taxon>
        <taxon>Thermohalobacteraceae</taxon>
        <taxon>Anaeromonas</taxon>
    </lineage>
</organism>
<dbReference type="RefSeq" id="WP_203367762.1">
    <property type="nucleotide sequence ID" value="NZ_WSFT01000053.1"/>
</dbReference>
<dbReference type="AlphaFoldDB" id="A0A942V0X4"/>
<name>A0A942V0X4_9FIRM</name>
<proteinExistence type="predicted"/>
<dbReference type="PANTHER" id="PTHR39185">
    <property type="entry name" value="SWARMING MOTILITY PROTEIN SWRD"/>
    <property type="match status" value="1"/>
</dbReference>
<keyword evidence="2" id="KW-1185">Reference proteome</keyword>
<keyword evidence="1" id="KW-0966">Cell projection</keyword>
<comment type="caution">
    <text evidence="1">The sequence shown here is derived from an EMBL/GenBank/DDBJ whole genome shotgun (WGS) entry which is preliminary data.</text>
</comment>
<keyword evidence="1" id="KW-0282">Flagellum</keyword>
<gene>
    <name evidence="1" type="ORF">GOQ27_15355</name>
</gene>
<dbReference type="InterPro" id="IPR009384">
    <property type="entry name" value="SwrD-like"/>
</dbReference>
<evidence type="ECO:0000313" key="2">
    <source>
        <dbReference type="Proteomes" id="UP000724672"/>
    </source>
</evidence>